<reference evidence="1" key="1">
    <citation type="submission" date="2014-11" db="EMBL/GenBank/DDBJ databases">
        <authorList>
            <person name="Amaro Gonzalez C."/>
        </authorList>
    </citation>
    <scope>NUCLEOTIDE SEQUENCE</scope>
</reference>
<reference evidence="1" key="2">
    <citation type="journal article" date="2015" name="Fish Shellfish Immunol.">
        <title>Early steps in the European eel (Anguilla anguilla)-Vibrio vulnificus interaction in the gills: Role of the RtxA13 toxin.</title>
        <authorList>
            <person name="Callol A."/>
            <person name="Pajuelo D."/>
            <person name="Ebbesson L."/>
            <person name="Teles M."/>
            <person name="MacKenzie S."/>
            <person name="Amaro C."/>
        </authorList>
    </citation>
    <scope>NUCLEOTIDE SEQUENCE</scope>
</reference>
<dbReference type="EMBL" id="GBXM01099606">
    <property type="protein sequence ID" value="JAH08971.1"/>
    <property type="molecule type" value="Transcribed_RNA"/>
</dbReference>
<sequence>MIRGGGTWQELFITIIMSKHSQIQVRPFGMFRGQRSEFC</sequence>
<accession>A0A0E9PWI0</accession>
<evidence type="ECO:0000313" key="1">
    <source>
        <dbReference type="EMBL" id="JAH08971.1"/>
    </source>
</evidence>
<proteinExistence type="predicted"/>
<dbReference type="AlphaFoldDB" id="A0A0E9PWI0"/>
<name>A0A0E9PWI0_ANGAN</name>
<protein>
    <submittedName>
        <fullName evidence="1">Uncharacterized protein</fullName>
    </submittedName>
</protein>
<organism evidence="1">
    <name type="scientific">Anguilla anguilla</name>
    <name type="common">European freshwater eel</name>
    <name type="synonym">Muraena anguilla</name>
    <dbReference type="NCBI Taxonomy" id="7936"/>
    <lineage>
        <taxon>Eukaryota</taxon>
        <taxon>Metazoa</taxon>
        <taxon>Chordata</taxon>
        <taxon>Craniata</taxon>
        <taxon>Vertebrata</taxon>
        <taxon>Euteleostomi</taxon>
        <taxon>Actinopterygii</taxon>
        <taxon>Neopterygii</taxon>
        <taxon>Teleostei</taxon>
        <taxon>Anguilliformes</taxon>
        <taxon>Anguillidae</taxon>
        <taxon>Anguilla</taxon>
    </lineage>
</organism>